<dbReference type="AlphaFoldDB" id="A0A1B0B008"/>
<evidence type="ECO:0000313" key="5">
    <source>
        <dbReference type="Proteomes" id="UP000092460"/>
    </source>
</evidence>
<keyword evidence="2" id="KW-1015">Disulfide bond</keyword>
<evidence type="ECO:0000256" key="2">
    <source>
        <dbReference type="ARBA" id="ARBA00023157"/>
    </source>
</evidence>
<dbReference type="SUPFAM" id="SSF56436">
    <property type="entry name" value="C-type lectin-like"/>
    <property type="match status" value="3"/>
</dbReference>
<evidence type="ECO:0000256" key="1">
    <source>
        <dbReference type="ARBA" id="ARBA00022734"/>
    </source>
</evidence>
<dbReference type="EMBL" id="JXJN01006508">
    <property type="status" value="NOT_ANNOTATED_CDS"/>
    <property type="molecule type" value="Genomic_DNA"/>
</dbReference>
<dbReference type="PANTHER" id="PTHR22799">
    <property type="entry name" value="TETRANECTIN-RELATED"/>
    <property type="match status" value="1"/>
</dbReference>
<dbReference type="InterPro" id="IPR018378">
    <property type="entry name" value="C-type_lectin_CS"/>
</dbReference>
<sequence>MKAFTFLSLVFYINQCNSIGQRFVILDNLQIYVDTDSKVNWFQAWNECASRNMNLIALDSGEKCKDLANAIKKDCDTGTYPRLWLGGTDLATEGQYVWTSTGKPFDYVNWSPGNPDNDGGYEHCAYIWEKTNFQWNDGNCTIKMGFICEEHPIKYAVRKNIEETILENGKSHNCNMAAKWIKKFCILLVFLNTVNSVPFTHWHNIQDNVVVFIDEEYKYNWFEAWNECASKNMSLITLDSEEKEKMLIKLLREINATRNLWLGANDLAEEGKFMWASTGTALDYSNWSVNSRNYHNKTDWLPRNPDNYENKEHCVHYWNESDFEWNDNVCDTKMGLICEEHHIAQLLKKDLKALFEFFQKGLGSGRFMLNKYVLFAALSYTVDSVSVNKWFKAPDGSNLFIDKDYKYNWFQAWNECASRNMSLIALDTPEKCTDITSLLKEIFRSPGNFWLGGTDLAEEGTFVWASSGKKLDYTNWSANNPDNYQNKEHCVHIWEQSDFEWNDNDCKFSYYGTQ</sequence>
<dbReference type="Gene3D" id="3.10.100.10">
    <property type="entry name" value="Mannose-Binding Protein A, subunit A"/>
    <property type="match status" value="3"/>
</dbReference>
<dbReference type="InterPro" id="IPR051663">
    <property type="entry name" value="CLec_Tetranectin-domain"/>
</dbReference>
<dbReference type="VEuPathDB" id="VectorBase:GPPI014362"/>
<accession>A0A1B0B008</accession>
<feature type="domain" description="C-type lectin" evidence="3">
    <location>
        <begin position="32"/>
        <end position="149"/>
    </location>
</feature>
<proteinExistence type="predicted"/>
<dbReference type="CDD" id="cd00037">
    <property type="entry name" value="CLECT"/>
    <property type="match status" value="3"/>
</dbReference>
<dbReference type="PROSITE" id="PS00615">
    <property type="entry name" value="C_TYPE_LECTIN_1"/>
    <property type="match status" value="2"/>
</dbReference>
<reference evidence="5" key="1">
    <citation type="submission" date="2015-01" db="EMBL/GenBank/DDBJ databases">
        <authorList>
            <person name="Aksoy S."/>
            <person name="Warren W."/>
            <person name="Wilson R.K."/>
        </authorList>
    </citation>
    <scope>NUCLEOTIDE SEQUENCE [LARGE SCALE GENOMIC DNA]</scope>
    <source>
        <strain evidence="5">IAEA</strain>
    </source>
</reference>
<evidence type="ECO:0000313" key="4">
    <source>
        <dbReference type="EnsemblMetazoa" id="GPPI014362-PA"/>
    </source>
</evidence>
<dbReference type="PROSITE" id="PS50041">
    <property type="entry name" value="C_TYPE_LECTIN_2"/>
    <property type="match status" value="3"/>
</dbReference>
<dbReference type="SMART" id="SM00034">
    <property type="entry name" value="CLECT"/>
    <property type="match status" value="3"/>
</dbReference>
<dbReference type="Pfam" id="PF00059">
    <property type="entry name" value="Lectin_C"/>
    <property type="match status" value="3"/>
</dbReference>
<name>A0A1B0B008_9MUSC</name>
<dbReference type="InterPro" id="IPR001304">
    <property type="entry name" value="C-type_lectin-like"/>
</dbReference>
<keyword evidence="5" id="KW-1185">Reference proteome</keyword>
<organism evidence="4 5">
    <name type="scientific">Glossina palpalis gambiensis</name>
    <dbReference type="NCBI Taxonomy" id="67801"/>
    <lineage>
        <taxon>Eukaryota</taxon>
        <taxon>Metazoa</taxon>
        <taxon>Ecdysozoa</taxon>
        <taxon>Arthropoda</taxon>
        <taxon>Hexapoda</taxon>
        <taxon>Insecta</taxon>
        <taxon>Pterygota</taxon>
        <taxon>Neoptera</taxon>
        <taxon>Endopterygota</taxon>
        <taxon>Diptera</taxon>
        <taxon>Brachycera</taxon>
        <taxon>Muscomorpha</taxon>
        <taxon>Hippoboscoidea</taxon>
        <taxon>Glossinidae</taxon>
        <taxon>Glossina</taxon>
    </lineage>
</organism>
<dbReference type="STRING" id="67801.A0A1B0B008"/>
<protein>
    <recommendedName>
        <fullName evidence="3">C-type lectin domain-containing protein</fullName>
    </recommendedName>
</protein>
<reference evidence="4" key="2">
    <citation type="submission" date="2020-05" db="UniProtKB">
        <authorList>
            <consortium name="EnsemblMetazoa"/>
        </authorList>
    </citation>
    <scope>IDENTIFICATION</scope>
    <source>
        <strain evidence="4">IAEA</strain>
    </source>
</reference>
<feature type="domain" description="C-type lectin" evidence="3">
    <location>
        <begin position="212"/>
        <end position="339"/>
    </location>
</feature>
<feature type="domain" description="C-type lectin" evidence="3">
    <location>
        <begin position="400"/>
        <end position="506"/>
    </location>
</feature>
<evidence type="ECO:0000259" key="3">
    <source>
        <dbReference type="PROSITE" id="PS50041"/>
    </source>
</evidence>
<dbReference type="InterPro" id="IPR016187">
    <property type="entry name" value="CTDL_fold"/>
</dbReference>
<dbReference type="PANTHER" id="PTHR22799:SF6">
    <property type="entry name" value="C-TYPE LECTIN DOMAIN FAMILY 4 MEMBER M-LIKE"/>
    <property type="match status" value="1"/>
</dbReference>
<dbReference type="EMBL" id="JXJN01006509">
    <property type="status" value="NOT_ANNOTATED_CDS"/>
    <property type="molecule type" value="Genomic_DNA"/>
</dbReference>
<dbReference type="GO" id="GO:0030246">
    <property type="term" value="F:carbohydrate binding"/>
    <property type="evidence" value="ECO:0007669"/>
    <property type="project" value="UniProtKB-KW"/>
</dbReference>
<dbReference type="Proteomes" id="UP000092460">
    <property type="component" value="Unassembled WGS sequence"/>
</dbReference>
<keyword evidence="1" id="KW-0430">Lectin</keyword>
<dbReference type="EnsemblMetazoa" id="GPPI014362-RA">
    <property type="protein sequence ID" value="GPPI014362-PA"/>
    <property type="gene ID" value="GPPI014362"/>
</dbReference>
<dbReference type="InterPro" id="IPR016186">
    <property type="entry name" value="C-type_lectin-like/link_sf"/>
</dbReference>